<feature type="chain" id="PRO_5037297272" evidence="1">
    <location>
        <begin position="40"/>
        <end position="451"/>
    </location>
</feature>
<comment type="caution">
    <text evidence="2">The sequence shown here is derived from an EMBL/GenBank/DDBJ whole genome shotgun (WGS) entry which is preliminary data.</text>
</comment>
<keyword evidence="1" id="KW-0732">Signal</keyword>
<name>A0A919VWC7_9ACTN</name>
<evidence type="ECO:0000256" key="1">
    <source>
        <dbReference type="SAM" id="SignalP"/>
    </source>
</evidence>
<dbReference type="InterPro" id="IPR050490">
    <property type="entry name" value="Bact_solute-bd_prot1"/>
</dbReference>
<organism evidence="2 3">
    <name type="scientific">Winogradskya consettensis</name>
    <dbReference type="NCBI Taxonomy" id="113560"/>
    <lineage>
        <taxon>Bacteria</taxon>
        <taxon>Bacillati</taxon>
        <taxon>Actinomycetota</taxon>
        <taxon>Actinomycetes</taxon>
        <taxon>Micromonosporales</taxon>
        <taxon>Micromonosporaceae</taxon>
        <taxon>Winogradskya</taxon>
    </lineage>
</organism>
<accession>A0A919VWC7</accession>
<feature type="signal peptide" evidence="1">
    <location>
        <begin position="1"/>
        <end position="39"/>
    </location>
</feature>
<protein>
    <submittedName>
        <fullName evidence="2">ABC transporter substrate-binding protein</fullName>
    </submittedName>
</protein>
<dbReference type="InterPro" id="IPR006059">
    <property type="entry name" value="SBP"/>
</dbReference>
<keyword evidence="3" id="KW-1185">Reference proteome</keyword>
<dbReference type="AlphaFoldDB" id="A0A919VWC7"/>
<evidence type="ECO:0000313" key="3">
    <source>
        <dbReference type="Proteomes" id="UP000680865"/>
    </source>
</evidence>
<dbReference type="RefSeq" id="WP_213000169.1">
    <property type="nucleotide sequence ID" value="NZ_BAAATW010000016.1"/>
</dbReference>
<dbReference type="PANTHER" id="PTHR43649:SF12">
    <property type="entry name" value="DIACETYLCHITOBIOSE BINDING PROTEIN DASA"/>
    <property type="match status" value="1"/>
</dbReference>
<reference evidence="2" key="1">
    <citation type="submission" date="2021-03" db="EMBL/GenBank/DDBJ databases">
        <title>Whole genome shotgun sequence of Actinoplanes consettensis NBRC 14913.</title>
        <authorList>
            <person name="Komaki H."/>
            <person name="Tamura T."/>
        </authorList>
    </citation>
    <scope>NUCLEOTIDE SEQUENCE</scope>
    <source>
        <strain evidence="2">NBRC 14913</strain>
    </source>
</reference>
<dbReference type="PANTHER" id="PTHR43649">
    <property type="entry name" value="ARABINOSE-BINDING PROTEIN-RELATED"/>
    <property type="match status" value="1"/>
</dbReference>
<dbReference type="Pfam" id="PF13416">
    <property type="entry name" value="SBP_bac_8"/>
    <property type="match status" value="1"/>
</dbReference>
<proteinExistence type="predicted"/>
<dbReference type="EMBL" id="BOQP01000030">
    <property type="protein sequence ID" value="GIM77515.1"/>
    <property type="molecule type" value="Genomic_DNA"/>
</dbReference>
<gene>
    <name evidence="2" type="ORF">Aco04nite_55730</name>
</gene>
<evidence type="ECO:0000313" key="2">
    <source>
        <dbReference type="EMBL" id="GIM77515.1"/>
    </source>
</evidence>
<dbReference type="Gene3D" id="3.40.190.10">
    <property type="entry name" value="Periplasmic binding protein-like II"/>
    <property type="match status" value="2"/>
</dbReference>
<dbReference type="SUPFAM" id="SSF53850">
    <property type="entry name" value="Periplasmic binding protein-like II"/>
    <property type="match status" value="1"/>
</dbReference>
<dbReference type="Proteomes" id="UP000680865">
    <property type="component" value="Unassembled WGS sequence"/>
</dbReference>
<sequence length="451" mass="48796">MITPARVARVARVAGPARLRRLGCGASVLLLLAALAAVAGCEAGPPECGADGIGRITFATVKNYSAAQRRDLTQRWARDHPAEPLTIVVLPATSDQQRVQLATTLQADKRAGRAGPGSYDVVGMDVVNLPEFAEGGYLQPQDEKRFRRANFLGVPWQSSVQGGTLYAVPFTTNVGLLYYWADELVSRKVISNENERWKPESWQQIADAARASMGDDRAGYTAQLKSYEGLTVNAMELIWAAGGDLPTPTRPVSQDQLDAAADGIEVLIDGVHQRWISQDSLDYDESSSLNAFLGKKAVIMRHWPDAWPVLRKGDPHIRVTMLPGTRSTTLGGENIAVARCSPHRSSASDLLAFLTAPDQQKWIFDAGVYLPTVQSLYTDGSLTGGTLNLEPDFIALLRSSIDNARRRPVLPAYSDASQLIQTHIHAALQTPAGEGKPPVDVINDLAGDLRG</sequence>